<comment type="caution">
    <text evidence="1">The sequence shown here is derived from an EMBL/GenBank/DDBJ whole genome shotgun (WGS) entry which is preliminary data.</text>
</comment>
<protein>
    <submittedName>
        <fullName evidence="1">SDR family oxidoreductase</fullName>
    </submittedName>
</protein>
<sequence>MGSPKYDNEVLHDHRGLQDGQGKINEMTDNQFSIENKTYALSGATGALGGSIAEYLVRNGAKVILLGRSPEKLDKKIEELDAISDGNARAFVIDLLNEAELRKIGKKIGTEIGPIDGLVNLAGGNIPGATLRPDQTIHDISLGDTKKVVDINLFGTVLPTIVLSELMVEQGYGTIVNISSMAAKQTISRVLGYSMAKAGIDIFTKWMAHELASKHGDKIRVNAIAPGFFIGNQNRRLLTNDDGSFTDRGNKIIMNTPMGRFGDASELNGMVHYLLSDASSFVTGGIFDVDGGFSSFSGV</sequence>
<keyword evidence="2" id="KW-1185">Reference proteome</keyword>
<dbReference type="EMBL" id="JBHFPV010000001">
    <property type="protein sequence ID" value="MFH6602549.1"/>
    <property type="molecule type" value="Genomic_DNA"/>
</dbReference>
<evidence type="ECO:0000313" key="2">
    <source>
        <dbReference type="Proteomes" id="UP001595191"/>
    </source>
</evidence>
<evidence type="ECO:0000313" key="1">
    <source>
        <dbReference type="EMBL" id="MFH6602549.1"/>
    </source>
</evidence>
<name>A0ACC7LHS1_9FLAO</name>
<gene>
    <name evidence="1" type="ORF">ACEZ3G_03605</name>
</gene>
<accession>A0ACC7LHS1</accession>
<reference evidence="1" key="1">
    <citation type="submission" date="2024-09" db="EMBL/GenBank/DDBJ databases">
        <authorList>
            <person name="Liu J."/>
        </authorList>
    </citation>
    <scope>NUCLEOTIDE SEQUENCE</scope>
    <source>
        <strain evidence="1">NBU2967</strain>
    </source>
</reference>
<dbReference type="Proteomes" id="UP001595191">
    <property type="component" value="Unassembled WGS sequence"/>
</dbReference>
<organism evidence="1 2">
    <name type="scientific">Meishania litoralis</name>
    <dbReference type="NCBI Taxonomy" id="3434685"/>
    <lineage>
        <taxon>Bacteria</taxon>
        <taxon>Pseudomonadati</taxon>
        <taxon>Bacteroidota</taxon>
        <taxon>Flavobacteriia</taxon>
        <taxon>Flavobacteriales</taxon>
        <taxon>Flavobacteriaceae</taxon>
        <taxon>Meishania</taxon>
    </lineage>
</organism>
<proteinExistence type="predicted"/>